<name>A0ACC1BJJ9_9ROSI</name>
<dbReference type="EMBL" id="CM047900">
    <property type="protein sequence ID" value="KAJ0099108.1"/>
    <property type="molecule type" value="Genomic_DNA"/>
</dbReference>
<organism evidence="1 2">
    <name type="scientific">Pistacia atlantica</name>
    <dbReference type="NCBI Taxonomy" id="434234"/>
    <lineage>
        <taxon>Eukaryota</taxon>
        <taxon>Viridiplantae</taxon>
        <taxon>Streptophyta</taxon>
        <taxon>Embryophyta</taxon>
        <taxon>Tracheophyta</taxon>
        <taxon>Spermatophyta</taxon>
        <taxon>Magnoliopsida</taxon>
        <taxon>eudicotyledons</taxon>
        <taxon>Gunneridae</taxon>
        <taxon>Pentapetalae</taxon>
        <taxon>rosids</taxon>
        <taxon>malvids</taxon>
        <taxon>Sapindales</taxon>
        <taxon>Anacardiaceae</taxon>
        <taxon>Pistacia</taxon>
    </lineage>
</organism>
<sequence length="136" mass="15271">MKNAYSKYLHAKILAILTLFHLSFFVSHLAYGVHGNSPYSYNATENILLACGSSYSFLSEDQTRTWFGDNSSQYFPQFETQYNASIASAAPQNPSISSEKYFLQARLSHSIHLHIQPHGGSKVHPLVLLSNFVSRI</sequence>
<evidence type="ECO:0000313" key="2">
    <source>
        <dbReference type="Proteomes" id="UP001164250"/>
    </source>
</evidence>
<dbReference type="Proteomes" id="UP001164250">
    <property type="component" value="Chromosome 4"/>
</dbReference>
<gene>
    <name evidence="1" type="ORF">Patl1_21669</name>
</gene>
<reference evidence="2" key="1">
    <citation type="journal article" date="2023" name="G3 (Bethesda)">
        <title>Genome assembly and association tests identify interacting loci associated with vigor, precocity, and sex in interspecific pistachio rootstocks.</title>
        <authorList>
            <person name="Palmer W."/>
            <person name="Jacygrad E."/>
            <person name="Sagayaradj S."/>
            <person name="Cavanaugh K."/>
            <person name="Han R."/>
            <person name="Bertier L."/>
            <person name="Beede B."/>
            <person name="Kafkas S."/>
            <person name="Golino D."/>
            <person name="Preece J."/>
            <person name="Michelmore R."/>
        </authorList>
    </citation>
    <scope>NUCLEOTIDE SEQUENCE [LARGE SCALE GENOMIC DNA]</scope>
</reference>
<keyword evidence="2" id="KW-1185">Reference proteome</keyword>
<protein>
    <submittedName>
        <fullName evidence="1">Uncharacterized protein</fullName>
    </submittedName>
</protein>
<accession>A0ACC1BJJ9</accession>
<evidence type="ECO:0000313" key="1">
    <source>
        <dbReference type="EMBL" id="KAJ0099108.1"/>
    </source>
</evidence>
<comment type="caution">
    <text evidence="1">The sequence shown here is derived from an EMBL/GenBank/DDBJ whole genome shotgun (WGS) entry which is preliminary data.</text>
</comment>
<proteinExistence type="predicted"/>